<dbReference type="Gene3D" id="3.50.50.60">
    <property type="entry name" value="FAD/NAD(P)-binding domain"/>
    <property type="match status" value="1"/>
</dbReference>
<reference evidence="2" key="1">
    <citation type="journal article" date="2015" name="Genome Announc.">
        <title>Genome sequence of the AIDS-associated pathogen Penicillium marneffei (ATCC18224) and its near taxonomic relative Talaromyces stipitatus (ATCC10500).</title>
        <authorList>
            <person name="Nierman W.C."/>
            <person name="Fedorova-Abrams N.D."/>
            <person name="Andrianopoulos A."/>
        </authorList>
    </citation>
    <scope>NUCLEOTIDE SEQUENCE [LARGE SCALE GENOMIC DNA]</scope>
    <source>
        <strain evidence="2">ATCC 10500 / CBS 375.48 / QM 6759 / NRRL 1006</strain>
    </source>
</reference>
<dbReference type="HOGENOM" id="CLU_2759536_0_0_1"/>
<evidence type="ECO:0000313" key="2">
    <source>
        <dbReference type="Proteomes" id="UP000001745"/>
    </source>
</evidence>
<protein>
    <recommendedName>
        <fullName evidence="3">Glucose-methanol-choline oxidoreductase N-terminal domain-containing protein</fullName>
    </recommendedName>
</protein>
<dbReference type="SUPFAM" id="SSF51905">
    <property type="entry name" value="FAD/NAD(P)-binding domain"/>
    <property type="match status" value="1"/>
</dbReference>
<dbReference type="RefSeq" id="XP_002487574.1">
    <property type="nucleotide sequence ID" value="XM_002487529.1"/>
</dbReference>
<evidence type="ECO:0000313" key="1">
    <source>
        <dbReference type="EMBL" id="EED13463.1"/>
    </source>
</evidence>
<dbReference type="Proteomes" id="UP000001745">
    <property type="component" value="Unassembled WGS sequence"/>
</dbReference>
<dbReference type="InParanoid" id="B8MQP0"/>
<keyword evidence="2" id="KW-1185">Reference proteome</keyword>
<dbReference type="EMBL" id="EQ962659">
    <property type="protein sequence ID" value="EED13463.1"/>
    <property type="molecule type" value="Genomic_DNA"/>
</dbReference>
<sequence>MLMTTSRDPCAHSDEYRKAYDYAYTSQLHIREADPIISSKYDAIIVGGGTAGLVAGARLSEDGTKKDSCN</sequence>
<name>B8MQP0_TALSN</name>
<gene>
    <name evidence="1" type="ORF">TSTA_059500</name>
</gene>
<proteinExistence type="predicted"/>
<dbReference type="AlphaFoldDB" id="B8MQP0"/>
<dbReference type="GeneID" id="8107419"/>
<accession>B8MQP0</accession>
<dbReference type="VEuPathDB" id="FungiDB:TSTA_059500"/>
<evidence type="ECO:0008006" key="3">
    <source>
        <dbReference type="Google" id="ProtNLM"/>
    </source>
</evidence>
<organism evidence="1 2">
    <name type="scientific">Talaromyces stipitatus (strain ATCC 10500 / CBS 375.48 / QM 6759 / NRRL 1006)</name>
    <name type="common">Penicillium stipitatum</name>
    <dbReference type="NCBI Taxonomy" id="441959"/>
    <lineage>
        <taxon>Eukaryota</taxon>
        <taxon>Fungi</taxon>
        <taxon>Dikarya</taxon>
        <taxon>Ascomycota</taxon>
        <taxon>Pezizomycotina</taxon>
        <taxon>Eurotiomycetes</taxon>
        <taxon>Eurotiomycetidae</taxon>
        <taxon>Eurotiales</taxon>
        <taxon>Trichocomaceae</taxon>
        <taxon>Talaromyces</taxon>
        <taxon>Talaromyces sect. Talaromyces</taxon>
    </lineage>
</organism>
<dbReference type="InterPro" id="IPR036188">
    <property type="entry name" value="FAD/NAD-bd_sf"/>
</dbReference>